<proteinExistence type="predicted"/>
<sequence length="64" mass="7009">MKNPALSLRTTINHGRHGSGFPTTIEPPSHHQPRSLHPVSLHEASGVKRILITPKPPPRPNAQL</sequence>
<gene>
    <name evidence="2" type="ORF">FA13DRAFT_1395397</name>
</gene>
<feature type="compositionally biased region" description="Pro residues" evidence="1">
    <location>
        <begin position="54"/>
        <end position="64"/>
    </location>
</feature>
<name>A0A4Y7SPZ9_COPMI</name>
<evidence type="ECO:0000313" key="3">
    <source>
        <dbReference type="Proteomes" id="UP000298030"/>
    </source>
</evidence>
<feature type="region of interest" description="Disordered" evidence="1">
    <location>
        <begin position="1"/>
        <end position="64"/>
    </location>
</feature>
<comment type="caution">
    <text evidence="2">The sequence shown here is derived from an EMBL/GenBank/DDBJ whole genome shotgun (WGS) entry which is preliminary data.</text>
</comment>
<organism evidence="2 3">
    <name type="scientific">Coprinellus micaceus</name>
    <name type="common">Glistening ink-cap mushroom</name>
    <name type="synonym">Coprinus micaceus</name>
    <dbReference type="NCBI Taxonomy" id="71717"/>
    <lineage>
        <taxon>Eukaryota</taxon>
        <taxon>Fungi</taxon>
        <taxon>Dikarya</taxon>
        <taxon>Basidiomycota</taxon>
        <taxon>Agaricomycotina</taxon>
        <taxon>Agaricomycetes</taxon>
        <taxon>Agaricomycetidae</taxon>
        <taxon>Agaricales</taxon>
        <taxon>Agaricineae</taxon>
        <taxon>Psathyrellaceae</taxon>
        <taxon>Coprinellus</taxon>
    </lineage>
</organism>
<dbReference type="AlphaFoldDB" id="A0A4Y7SPZ9"/>
<keyword evidence="3" id="KW-1185">Reference proteome</keyword>
<evidence type="ECO:0000256" key="1">
    <source>
        <dbReference type="SAM" id="MobiDB-lite"/>
    </source>
</evidence>
<evidence type="ECO:0000313" key="2">
    <source>
        <dbReference type="EMBL" id="TEB23915.1"/>
    </source>
</evidence>
<dbReference type="EMBL" id="QPFP01000072">
    <property type="protein sequence ID" value="TEB23915.1"/>
    <property type="molecule type" value="Genomic_DNA"/>
</dbReference>
<dbReference type="Proteomes" id="UP000298030">
    <property type="component" value="Unassembled WGS sequence"/>
</dbReference>
<accession>A0A4Y7SPZ9</accession>
<protein>
    <submittedName>
        <fullName evidence="2">Uncharacterized protein</fullName>
    </submittedName>
</protein>
<reference evidence="2 3" key="1">
    <citation type="journal article" date="2019" name="Nat. Ecol. Evol.">
        <title>Megaphylogeny resolves global patterns of mushroom evolution.</title>
        <authorList>
            <person name="Varga T."/>
            <person name="Krizsan K."/>
            <person name="Foldi C."/>
            <person name="Dima B."/>
            <person name="Sanchez-Garcia M."/>
            <person name="Sanchez-Ramirez S."/>
            <person name="Szollosi G.J."/>
            <person name="Szarkandi J.G."/>
            <person name="Papp V."/>
            <person name="Albert L."/>
            <person name="Andreopoulos W."/>
            <person name="Angelini C."/>
            <person name="Antonin V."/>
            <person name="Barry K.W."/>
            <person name="Bougher N.L."/>
            <person name="Buchanan P."/>
            <person name="Buyck B."/>
            <person name="Bense V."/>
            <person name="Catcheside P."/>
            <person name="Chovatia M."/>
            <person name="Cooper J."/>
            <person name="Damon W."/>
            <person name="Desjardin D."/>
            <person name="Finy P."/>
            <person name="Geml J."/>
            <person name="Haridas S."/>
            <person name="Hughes K."/>
            <person name="Justo A."/>
            <person name="Karasinski D."/>
            <person name="Kautmanova I."/>
            <person name="Kiss B."/>
            <person name="Kocsube S."/>
            <person name="Kotiranta H."/>
            <person name="LaButti K.M."/>
            <person name="Lechner B.E."/>
            <person name="Liimatainen K."/>
            <person name="Lipzen A."/>
            <person name="Lukacs Z."/>
            <person name="Mihaltcheva S."/>
            <person name="Morgado L.N."/>
            <person name="Niskanen T."/>
            <person name="Noordeloos M.E."/>
            <person name="Ohm R.A."/>
            <person name="Ortiz-Santana B."/>
            <person name="Ovrebo C."/>
            <person name="Racz N."/>
            <person name="Riley R."/>
            <person name="Savchenko A."/>
            <person name="Shiryaev A."/>
            <person name="Soop K."/>
            <person name="Spirin V."/>
            <person name="Szebenyi C."/>
            <person name="Tomsovsky M."/>
            <person name="Tulloss R.E."/>
            <person name="Uehling J."/>
            <person name="Grigoriev I.V."/>
            <person name="Vagvolgyi C."/>
            <person name="Papp T."/>
            <person name="Martin F.M."/>
            <person name="Miettinen O."/>
            <person name="Hibbett D.S."/>
            <person name="Nagy L.G."/>
        </authorList>
    </citation>
    <scope>NUCLEOTIDE SEQUENCE [LARGE SCALE GENOMIC DNA]</scope>
    <source>
        <strain evidence="2 3">FP101781</strain>
    </source>
</reference>